<organism evidence="6 7">
    <name type="scientific">Christiangramia flava JLT2011</name>
    <dbReference type="NCBI Taxonomy" id="1229726"/>
    <lineage>
        <taxon>Bacteria</taxon>
        <taxon>Pseudomonadati</taxon>
        <taxon>Bacteroidota</taxon>
        <taxon>Flavobacteriia</taxon>
        <taxon>Flavobacteriales</taxon>
        <taxon>Flavobacteriaceae</taxon>
        <taxon>Christiangramia</taxon>
    </lineage>
</organism>
<evidence type="ECO:0000313" key="6">
    <source>
        <dbReference type="EMBL" id="APU67578.1"/>
    </source>
</evidence>
<dbReference type="SUPFAM" id="SSF56645">
    <property type="entry name" value="Acyl-CoA dehydrogenase NM domain-like"/>
    <property type="match status" value="1"/>
</dbReference>
<name>A0A1L7I1T1_9FLAO</name>
<evidence type="ECO:0000313" key="7">
    <source>
        <dbReference type="Proteomes" id="UP000186230"/>
    </source>
</evidence>
<dbReference type="RefSeq" id="WP_083643440.1">
    <property type="nucleotide sequence ID" value="NZ_AMRU01000003.1"/>
</dbReference>
<dbReference type="GO" id="GO:0033539">
    <property type="term" value="P:fatty acid beta-oxidation using acyl-CoA dehydrogenase"/>
    <property type="evidence" value="ECO:0007669"/>
    <property type="project" value="TreeGrafter"/>
</dbReference>
<reference evidence="6 7" key="1">
    <citation type="submission" date="2016-07" db="EMBL/GenBank/DDBJ databases">
        <title>Multi-omics approach to identify versatile polysaccharide utilization systems of a marine flavobacterium Gramella flava.</title>
        <authorList>
            <person name="Tang K."/>
        </authorList>
    </citation>
    <scope>NUCLEOTIDE SEQUENCE [LARGE SCALE GENOMIC DNA]</scope>
    <source>
        <strain evidence="6 7">JLT2011</strain>
    </source>
</reference>
<dbReference type="Pfam" id="PF00441">
    <property type="entry name" value="Acyl-CoA_dh_1"/>
    <property type="match status" value="1"/>
</dbReference>
<dbReference type="Gene3D" id="1.20.140.10">
    <property type="entry name" value="Butyryl-CoA Dehydrogenase, subunit A, domain 3"/>
    <property type="match status" value="1"/>
</dbReference>
<evidence type="ECO:0000256" key="3">
    <source>
        <dbReference type="ARBA" id="ARBA00022827"/>
    </source>
</evidence>
<feature type="domain" description="Acyl-CoA dehydrogenase/oxidase C-terminal" evidence="5">
    <location>
        <begin position="213"/>
        <end position="328"/>
    </location>
</feature>
<dbReference type="STRING" id="1229726.GRFL_0854"/>
<proteinExistence type="inferred from homology"/>
<accession>A0A1L7I1T1</accession>
<gene>
    <name evidence="6" type="ORF">GRFL_0854</name>
</gene>
<keyword evidence="3" id="KW-0274">FAD</keyword>
<dbReference type="InterPro" id="IPR009075">
    <property type="entry name" value="AcylCo_DH/oxidase_C"/>
</dbReference>
<dbReference type="Gene3D" id="2.40.110.10">
    <property type="entry name" value="Butyryl-CoA Dehydrogenase, subunit A, domain 2"/>
    <property type="match status" value="1"/>
</dbReference>
<keyword evidence="4" id="KW-0560">Oxidoreductase</keyword>
<dbReference type="InterPro" id="IPR009100">
    <property type="entry name" value="AcylCoA_DH/oxidase_NM_dom_sf"/>
</dbReference>
<dbReference type="KEGG" id="gfl:GRFL_0854"/>
<sequence length="351" mass="40062">MKHTAELERIVSRFNGQKNFIDKLTTFLSSNNYLVTAIPPNDDLYSWSQNLFNLLFHFGKTDLSVARVYEGHVNAIKLIKDFGTESQRAFYFNEVSKGKIFGVWNTDAPKNPLKASFTETKMELNGSKIFCSGGYRIDYAIVTYGSSSNRQMAVVPINSRTSVQENYAFWQAMGMENSRSTELTFTNYHIEKNVQLGNPNDYELQPWFSGGSIRFCAAQIGGATSLYEETIEHLRRKGRHENSQQLDRISQMRVEIETGKLWINKAKEVYGNANRYSSPEIVDFSNMMRNVTTTICEKILLLSTKSIGLPAYMNGHPVEQKLRDLMVYVRQPNPDMVSHNIGLYGVNQTME</sequence>
<evidence type="ECO:0000259" key="5">
    <source>
        <dbReference type="Pfam" id="PF00441"/>
    </source>
</evidence>
<dbReference type="GO" id="GO:0003995">
    <property type="term" value="F:acyl-CoA dehydrogenase activity"/>
    <property type="evidence" value="ECO:0007669"/>
    <property type="project" value="TreeGrafter"/>
</dbReference>
<keyword evidence="2" id="KW-0285">Flavoprotein</keyword>
<evidence type="ECO:0000256" key="1">
    <source>
        <dbReference type="ARBA" id="ARBA00009347"/>
    </source>
</evidence>
<keyword evidence="7" id="KW-1185">Reference proteome</keyword>
<comment type="similarity">
    <text evidence="1">Belongs to the acyl-CoA dehydrogenase family.</text>
</comment>
<evidence type="ECO:0000256" key="4">
    <source>
        <dbReference type="ARBA" id="ARBA00023002"/>
    </source>
</evidence>
<protein>
    <submittedName>
        <fullName evidence="6">Acyl-CoA dehydrogenase/oxidase domain protein</fullName>
    </submittedName>
</protein>
<dbReference type="OrthoDB" id="571684at2"/>
<dbReference type="SUPFAM" id="SSF47203">
    <property type="entry name" value="Acyl-CoA dehydrogenase C-terminal domain-like"/>
    <property type="match status" value="1"/>
</dbReference>
<dbReference type="InterPro" id="IPR046373">
    <property type="entry name" value="Acyl-CoA_Oxase/DH_mid-dom_sf"/>
</dbReference>
<dbReference type="PANTHER" id="PTHR48083">
    <property type="entry name" value="MEDIUM-CHAIN SPECIFIC ACYL-COA DEHYDROGENASE, MITOCHONDRIAL-RELATED"/>
    <property type="match status" value="1"/>
</dbReference>
<dbReference type="EMBL" id="CP016359">
    <property type="protein sequence ID" value="APU67578.1"/>
    <property type="molecule type" value="Genomic_DNA"/>
</dbReference>
<evidence type="ECO:0000256" key="2">
    <source>
        <dbReference type="ARBA" id="ARBA00022630"/>
    </source>
</evidence>
<dbReference type="InterPro" id="IPR036250">
    <property type="entry name" value="AcylCo_DH-like_C"/>
</dbReference>
<dbReference type="PANTHER" id="PTHR48083:SF37">
    <property type="entry name" value="DEHYDROGENASE, PUTATIVE-RELATED"/>
    <property type="match status" value="1"/>
</dbReference>
<dbReference type="GO" id="GO:0005737">
    <property type="term" value="C:cytoplasm"/>
    <property type="evidence" value="ECO:0007669"/>
    <property type="project" value="TreeGrafter"/>
</dbReference>
<dbReference type="Proteomes" id="UP000186230">
    <property type="component" value="Chromosome"/>
</dbReference>
<dbReference type="InterPro" id="IPR050741">
    <property type="entry name" value="Acyl-CoA_dehydrogenase"/>
</dbReference>
<dbReference type="AlphaFoldDB" id="A0A1L7I1T1"/>